<reference evidence="1 2" key="1">
    <citation type="submission" date="2019-05" db="EMBL/GenBank/DDBJ databases">
        <title>Another draft genome of Portunus trituberculatus and its Hox gene families provides insights of decapod evolution.</title>
        <authorList>
            <person name="Jeong J.-H."/>
            <person name="Song I."/>
            <person name="Kim S."/>
            <person name="Choi T."/>
            <person name="Kim D."/>
            <person name="Ryu S."/>
            <person name="Kim W."/>
        </authorList>
    </citation>
    <scope>NUCLEOTIDE SEQUENCE [LARGE SCALE GENOMIC DNA]</scope>
    <source>
        <tissue evidence="1">Muscle</tissue>
    </source>
</reference>
<organism evidence="1 2">
    <name type="scientific">Portunus trituberculatus</name>
    <name type="common">Swimming crab</name>
    <name type="synonym">Neptunus trituberculatus</name>
    <dbReference type="NCBI Taxonomy" id="210409"/>
    <lineage>
        <taxon>Eukaryota</taxon>
        <taxon>Metazoa</taxon>
        <taxon>Ecdysozoa</taxon>
        <taxon>Arthropoda</taxon>
        <taxon>Crustacea</taxon>
        <taxon>Multicrustacea</taxon>
        <taxon>Malacostraca</taxon>
        <taxon>Eumalacostraca</taxon>
        <taxon>Eucarida</taxon>
        <taxon>Decapoda</taxon>
        <taxon>Pleocyemata</taxon>
        <taxon>Brachyura</taxon>
        <taxon>Eubrachyura</taxon>
        <taxon>Portunoidea</taxon>
        <taxon>Portunidae</taxon>
        <taxon>Portuninae</taxon>
        <taxon>Portunus</taxon>
    </lineage>
</organism>
<accession>A0A5B7GUF2</accession>
<name>A0A5B7GUF2_PORTR</name>
<protein>
    <submittedName>
        <fullName evidence="1">Uncharacterized protein</fullName>
    </submittedName>
</protein>
<keyword evidence="2" id="KW-1185">Reference proteome</keyword>
<gene>
    <name evidence="1" type="ORF">E2C01_057989</name>
</gene>
<comment type="caution">
    <text evidence="1">The sequence shown here is derived from an EMBL/GenBank/DDBJ whole genome shotgun (WGS) entry which is preliminary data.</text>
</comment>
<dbReference type="EMBL" id="VSRR010021380">
    <property type="protein sequence ID" value="MPC63881.1"/>
    <property type="molecule type" value="Genomic_DNA"/>
</dbReference>
<sequence>MTKFQGGVWWDSNLHMDVCPIPRLLPYPLRHCLPMYTVGFCECLEGNDKKI</sequence>
<dbReference type="AlphaFoldDB" id="A0A5B7GUF2"/>
<evidence type="ECO:0000313" key="1">
    <source>
        <dbReference type="EMBL" id="MPC63881.1"/>
    </source>
</evidence>
<evidence type="ECO:0000313" key="2">
    <source>
        <dbReference type="Proteomes" id="UP000324222"/>
    </source>
</evidence>
<dbReference type="Proteomes" id="UP000324222">
    <property type="component" value="Unassembled WGS sequence"/>
</dbReference>
<proteinExistence type="predicted"/>